<dbReference type="PROSITE" id="PS01215">
    <property type="entry name" value="MRP"/>
    <property type="match status" value="1"/>
</dbReference>
<sequence>MTTTQPTPTEDAVRQALTKVEDPEIHKPITELGMVKDVTVGSEGDVKVGVYLTVQGCPMRETITQRVDSAVSEVTGVSSVEVELDVMSDEQRTELRKQLRGDSEEPRIPFAEPGSLTRVYCVASGKGGVGKSSVTVNLAASMAERGLSVGVVDADIYGHSVPRMLGTESKPTQVENMIMPPQAHGVKLISIGMFTPGNTPVVWRGPMLHRALQQFLSDVFWGDLDVLLLDLPPGTGDVALSTAQLIPNAEILVVTTPQQAAAEVAERAGAIAMQTRQRIAGVVENMSWMELSDGQRVEVFGSGGGQIVSDSLTRSVGSDVPLLGQVPLDTRLREAGDSGSPLVLEDPDSPASQVLAEVARKLSTRARGLAGQLLSVSPA</sequence>
<comment type="similarity">
    <text evidence="9">Belongs to the Mrp/NBP35 ATP-binding proteins family.</text>
</comment>
<evidence type="ECO:0000313" key="12">
    <source>
        <dbReference type="EMBL" id="KGI79600.1"/>
    </source>
</evidence>
<dbReference type="InterPro" id="IPR033756">
    <property type="entry name" value="YlxH/NBP35"/>
</dbReference>
<dbReference type="KEGG" id="aey:CDG81_17600"/>
<dbReference type="SUPFAM" id="SSF52540">
    <property type="entry name" value="P-loop containing nucleoside triphosphate hydrolases"/>
    <property type="match status" value="1"/>
</dbReference>
<evidence type="ECO:0000313" key="13">
    <source>
        <dbReference type="Proteomes" id="UP000029737"/>
    </source>
</evidence>
<dbReference type="PANTHER" id="PTHR42961:SF2">
    <property type="entry name" value="IRON-SULFUR PROTEIN NUBPL"/>
    <property type="match status" value="1"/>
</dbReference>
<dbReference type="SUPFAM" id="SSF117916">
    <property type="entry name" value="Fe-S cluster assembly (FSCA) domain-like"/>
    <property type="match status" value="1"/>
</dbReference>
<organism evidence="11 14">
    <name type="scientific">Actinopolyspora erythraea</name>
    <dbReference type="NCBI Taxonomy" id="414996"/>
    <lineage>
        <taxon>Bacteria</taxon>
        <taxon>Bacillati</taxon>
        <taxon>Actinomycetota</taxon>
        <taxon>Actinomycetes</taxon>
        <taxon>Actinopolysporales</taxon>
        <taxon>Actinopolysporaceae</taxon>
        <taxon>Actinopolyspora</taxon>
    </lineage>
</organism>
<evidence type="ECO:0000256" key="4">
    <source>
        <dbReference type="ARBA" id="ARBA00022741"/>
    </source>
</evidence>
<reference evidence="11 14" key="2">
    <citation type="submission" date="2017-08" db="EMBL/GenBank/DDBJ databases">
        <title>The complete genome sequence of moderately halophilic actinomycete Actinopolyspora erythraea YIM 90600, the producer of novel erythromycin, novel actinopolysporins A-C and tubercidin.</title>
        <authorList>
            <person name="Yin M."/>
            <person name="Tang S."/>
        </authorList>
    </citation>
    <scope>NUCLEOTIDE SEQUENCE [LARGE SCALE GENOMIC DNA]</scope>
    <source>
        <strain evidence="11 14">YIM 90600</strain>
    </source>
</reference>
<proteinExistence type="inferred from homology"/>
<dbReference type="PANTHER" id="PTHR42961">
    <property type="entry name" value="IRON-SULFUR PROTEIN NUBPL"/>
    <property type="match status" value="1"/>
</dbReference>
<dbReference type="EMBL" id="JPMV01000042">
    <property type="protein sequence ID" value="KGI79600.1"/>
    <property type="molecule type" value="Genomic_DNA"/>
</dbReference>
<keyword evidence="6 9" id="KW-0067">ATP-binding</keyword>
<dbReference type="GO" id="GO:0046872">
    <property type="term" value="F:metal ion binding"/>
    <property type="evidence" value="ECO:0007669"/>
    <property type="project" value="UniProtKB-KW"/>
</dbReference>
<dbReference type="CDD" id="cd02037">
    <property type="entry name" value="Mrp_NBP35"/>
    <property type="match status" value="1"/>
</dbReference>
<dbReference type="Gene3D" id="3.40.50.300">
    <property type="entry name" value="P-loop containing nucleotide triphosphate hydrolases"/>
    <property type="match status" value="1"/>
</dbReference>
<keyword evidence="5 9" id="KW-0378">Hydrolase</keyword>
<keyword evidence="4 9" id="KW-0547">Nucleotide-binding</keyword>
<feature type="domain" description="MIP18 family-like" evidence="10">
    <location>
        <begin position="10"/>
        <end position="82"/>
    </location>
</feature>
<dbReference type="InterPro" id="IPR027417">
    <property type="entry name" value="P-loop_NTPase"/>
</dbReference>
<dbReference type="InterPro" id="IPR019591">
    <property type="entry name" value="Mrp/NBP35_ATP-bd"/>
</dbReference>
<evidence type="ECO:0000256" key="1">
    <source>
        <dbReference type="ARBA" id="ARBA00007352"/>
    </source>
</evidence>
<dbReference type="Pfam" id="PF10609">
    <property type="entry name" value="ParA"/>
    <property type="match status" value="1"/>
</dbReference>
<comment type="subunit">
    <text evidence="9">Homodimer.</text>
</comment>
<comment type="similarity">
    <text evidence="1">In the N-terminal section; belongs to the MIP18 family.</text>
</comment>
<evidence type="ECO:0000256" key="8">
    <source>
        <dbReference type="ARBA" id="ARBA00023014"/>
    </source>
</evidence>
<dbReference type="HAMAP" id="MF_02040">
    <property type="entry name" value="Mrp_NBP35"/>
    <property type="match status" value="1"/>
</dbReference>
<evidence type="ECO:0000256" key="2">
    <source>
        <dbReference type="ARBA" id="ARBA00008205"/>
    </source>
</evidence>
<dbReference type="HOGENOM" id="CLU_024839_0_0_11"/>
<dbReference type="Gene3D" id="3.30.300.130">
    <property type="entry name" value="Fe-S cluster assembly (FSCA)"/>
    <property type="match status" value="1"/>
</dbReference>
<keyword evidence="13" id="KW-1185">Reference proteome</keyword>
<evidence type="ECO:0000256" key="6">
    <source>
        <dbReference type="ARBA" id="ARBA00022840"/>
    </source>
</evidence>
<dbReference type="AlphaFoldDB" id="A0A099D2R4"/>
<dbReference type="EMBL" id="CP022752">
    <property type="protein sequence ID" value="ASU79776.1"/>
    <property type="molecule type" value="Genomic_DNA"/>
</dbReference>
<dbReference type="InterPro" id="IPR002744">
    <property type="entry name" value="MIP18-like"/>
</dbReference>
<comment type="function">
    <text evidence="9">Binds and transfers iron-sulfur (Fe-S) clusters to target apoproteins. Can hydrolyze ATP.</text>
</comment>
<evidence type="ECO:0000256" key="3">
    <source>
        <dbReference type="ARBA" id="ARBA00022723"/>
    </source>
</evidence>
<feature type="binding site" evidence="9">
    <location>
        <begin position="125"/>
        <end position="132"/>
    </location>
    <ligand>
        <name>ATP</name>
        <dbReference type="ChEBI" id="CHEBI:30616"/>
    </ligand>
</feature>
<dbReference type="GO" id="GO:0016887">
    <property type="term" value="F:ATP hydrolysis activity"/>
    <property type="evidence" value="ECO:0007669"/>
    <property type="project" value="UniProtKB-UniRule"/>
</dbReference>
<dbReference type="RefSeq" id="WP_043578019.1">
    <property type="nucleotide sequence ID" value="NZ_CP022752.1"/>
</dbReference>
<evidence type="ECO:0000313" key="14">
    <source>
        <dbReference type="Proteomes" id="UP000215043"/>
    </source>
</evidence>
<evidence type="ECO:0000256" key="7">
    <source>
        <dbReference type="ARBA" id="ARBA00023004"/>
    </source>
</evidence>
<dbReference type="Pfam" id="PF01883">
    <property type="entry name" value="FeS_assembly_P"/>
    <property type="match status" value="1"/>
</dbReference>
<dbReference type="FunFam" id="3.40.50.300:FF:000304">
    <property type="entry name" value="Iron-sulfur cluster carrier protein"/>
    <property type="match status" value="1"/>
</dbReference>
<dbReference type="eggNOG" id="COG0489">
    <property type="taxonomic scope" value="Bacteria"/>
</dbReference>
<dbReference type="InterPro" id="IPR044304">
    <property type="entry name" value="NUBPL-like"/>
</dbReference>
<dbReference type="GO" id="GO:0051539">
    <property type="term" value="F:4 iron, 4 sulfur cluster binding"/>
    <property type="evidence" value="ECO:0007669"/>
    <property type="project" value="TreeGrafter"/>
</dbReference>
<gene>
    <name evidence="11" type="ORF">CDG81_17600</name>
    <name evidence="12" type="ORF">IL38_22480</name>
</gene>
<dbReference type="InterPro" id="IPR000808">
    <property type="entry name" value="Mrp-like_CS"/>
</dbReference>
<keyword evidence="3 9" id="KW-0479">Metal-binding</keyword>
<evidence type="ECO:0000256" key="5">
    <source>
        <dbReference type="ARBA" id="ARBA00022801"/>
    </source>
</evidence>
<evidence type="ECO:0000259" key="10">
    <source>
        <dbReference type="Pfam" id="PF01883"/>
    </source>
</evidence>
<keyword evidence="7 9" id="KW-0408">Iron</keyword>
<dbReference type="GO" id="GO:0140663">
    <property type="term" value="F:ATP-dependent FeS chaperone activity"/>
    <property type="evidence" value="ECO:0007669"/>
    <property type="project" value="InterPro"/>
</dbReference>
<keyword evidence="8 9" id="KW-0411">Iron-sulfur</keyword>
<dbReference type="Proteomes" id="UP000215043">
    <property type="component" value="Chromosome"/>
</dbReference>
<accession>A0A099D2R4</accession>
<evidence type="ECO:0000256" key="9">
    <source>
        <dbReference type="HAMAP-Rule" id="MF_02040"/>
    </source>
</evidence>
<dbReference type="GO" id="GO:0016226">
    <property type="term" value="P:iron-sulfur cluster assembly"/>
    <property type="evidence" value="ECO:0007669"/>
    <property type="project" value="InterPro"/>
</dbReference>
<reference evidence="12 13" key="1">
    <citation type="journal article" date="2014" name="PLoS ONE">
        <title>Identification and Characterization of a New Erythromycin Biosynthetic Gene Cluster in Actinopolyspora erythraea YIM90600, a Novel Erythronolide-Producing Halophilic Actinomycete Isolated from Salt Field.</title>
        <authorList>
            <person name="Chen D."/>
            <person name="Feng J."/>
            <person name="Huang L."/>
            <person name="Zhang Q."/>
            <person name="Wu J."/>
            <person name="Zhu X."/>
            <person name="Duan Y."/>
            <person name="Xu Z."/>
        </authorList>
    </citation>
    <scope>NUCLEOTIDE SEQUENCE [LARGE SCALE GENOMIC DNA]</scope>
    <source>
        <strain evidence="12 13">YIM90600</strain>
    </source>
</reference>
<comment type="similarity">
    <text evidence="2">In the C-terminal section; belongs to the Mrp/NBP35 ATP-binding proteins family.</text>
</comment>
<evidence type="ECO:0000313" key="11">
    <source>
        <dbReference type="EMBL" id="ASU79776.1"/>
    </source>
</evidence>
<name>A0A099D2R4_9ACTN</name>
<dbReference type="OrthoDB" id="9809679at2"/>
<dbReference type="GO" id="GO:0005524">
    <property type="term" value="F:ATP binding"/>
    <property type="evidence" value="ECO:0007669"/>
    <property type="project" value="UniProtKB-UniRule"/>
</dbReference>
<dbReference type="Proteomes" id="UP000029737">
    <property type="component" value="Unassembled WGS sequence"/>
</dbReference>
<dbReference type="InterPro" id="IPR034904">
    <property type="entry name" value="FSCA_dom_sf"/>
</dbReference>
<protein>
    <recommendedName>
        <fullName evidence="9">Iron-sulfur cluster carrier protein</fullName>
    </recommendedName>
</protein>